<keyword evidence="7 10" id="KW-0472">Membrane</keyword>
<reference evidence="11" key="1">
    <citation type="submission" date="2019-01" db="EMBL/GenBank/DDBJ databases">
        <title>Antennal transcriptome and differential expression of olfactory genes in the Conogethes pinicolalis (Lepidoptera: Crambidae).</title>
        <authorList>
            <person name="Jing D."/>
            <person name="Zhang T."/>
            <person name="Wang Z."/>
            <person name="He K."/>
            <person name="Bai S."/>
        </authorList>
    </citation>
    <scope>NUCLEOTIDE SEQUENCE</scope>
</reference>
<evidence type="ECO:0000256" key="8">
    <source>
        <dbReference type="ARBA" id="ARBA00023170"/>
    </source>
</evidence>
<feature type="transmembrane region" description="Helical" evidence="10">
    <location>
        <begin position="6"/>
        <end position="24"/>
    </location>
</feature>
<name>A0A5B9GA76_9NEOP</name>
<dbReference type="Pfam" id="PF02949">
    <property type="entry name" value="7tm_6"/>
    <property type="match status" value="1"/>
</dbReference>
<keyword evidence="2" id="KW-1003">Cell membrane</keyword>
<feature type="transmembrane region" description="Helical" evidence="10">
    <location>
        <begin position="65"/>
        <end position="87"/>
    </location>
</feature>
<evidence type="ECO:0000256" key="2">
    <source>
        <dbReference type="ARBA" id="ARBA00022475"/>
    </source>
</evidence>
<dbReference type="EMBL" id="MK458396">
    <property type="protein sequence ID" value="QEE82755.1"/>
    <property type="molecule type" value="mRNA"/>
</dbReference>
<evidence type="ECO:0000256" key="1">
    <source>
        <dbReference type="ARBA" id="ARBA00004651"/>
    </source>
</evidence>
<keyword evidence="9 10" id="KW-0807">Transducer</keyword>
<keyword evidence="6 10" id="KW-1133">Transmembrane helix</keyword>
<dbReference type="GO" id="GO:0005549">
    <property type="term" value="F:odorant binding"/>
    <property type="evidence" value="ECO:0007669"/>
    <property type="project" value="InterPro"/>
</dbReference>
<keyword evidence="4 10" id="KW-0812">Transmembrane</keyword>
<dbReference type="PANTHER" id="PTHR21137:SF35">
    <property type="entry name" value="ODORANT RECEPTOR 19A-RELATED"/>
    <property type="match status" value="1"/>
</dbReference>
<comment type="similarity">
    <text evidence="10">Belongs to the insect chemoreceptor superfamily. Heteromeric odorant receptor channel (TC 1.A.69) family.</text>
</comment>
<sequence length="389" mass="44241">MLVKNVTLSVSLSLTIMRLVGFWAPNLKGNKRIIYDCYGFISFMFLLGTYLIIQSVDLFMIWGDLPMMTGVAFLLFTNLAQATKIFFTVWRRQLVLKIVSSSDKVLRAVKSDEAKKIVKSCDRETLFLHMVFCFLTFVTMLGWATSAEKNQLPLRAWYPYDTTASPAYELTYAHQIGALYIAAFLNVCKDSLVTSLIAQCRCRLRLLGLMLRSLCQGMEITDKHHLTLDQENTVKHRLHSCVMDHQAALETAVQIQECFSEQIFAQFNVSLVIICVTAFQLVSQTGNPVRLMAMGTYLVNMMFQVFLYCYQGNQLSEESSQIAGAAYEAPWYLMSTSLRRSLLIVMVRSRRLARITAGSFTTLTITSFMAIIKASYSLFTLLQQVEERN</sequence>
<evidence type="ECO:0000256" key="7">
    <source>
        <dbReference type="ARBA" id="ARBA00023136"/>
    </source>
</evidence>
<dbReference type="GO" id="GO:0004984">
    <property type="term" value="F:olfactory receptor activity"/>
    <property type="evidence" value="ECO:0007669"/>
    <property type="project" value="InterPro"/>
</dbReference>
<feature type="transmembrane region" description="Helical" evidence="10">
    <location>
        <begin position="33"/>
        <end position="53"/>
    </location>
</feature>
<evidence type="ECO:0000256" key="5">
    <source>
        <dbReference type="ARBA" id="ARBA00022725"/>
    </source>
</evidence>
<comment type="subcellular location">
    <subcellularLocation>
        <location evidence="1 10">Cell membrane</location>
        <topology evidence="1 10">Multi-pass membrane protein</topology>
    </subcellularLocation>
</comment>
<comment type="caution">
    <text evidence="10">Lacks conserved residue(s) required for the propagation of feature annotation.</text>
</comment>
<dbReference type="InterPro" id="IPR004117">
    <property type="entry name" value="7tm6_olfct_rcpt"/>
</dbReference>
<keyword evidence="5 10" id="KW-0552">Olfaction</keyword>
<dbReference type="GO" id="GO:0005886">
    <property type="term" value="C:plasma membrane"/>
    <property type="evidence" value="ECO:0007669"/>
    <property type="project" value="UniProtKB-SubCell"/>
</dbReference>
<dbReference type="AlphaFoldDB" id="A0A5B9GA76"/>
<keyword evidence="8 10" id="KW-0675">Receptor</keyword>
<evidence type="ECO:0000256" key="3">
    <source>
        <dbReference type="ARBA" id="ARBA00022606"/>
    </source>
</evidence>
<accession>A0A5B9GA76</accession>
<feature type="transmembrane region" description="Helical" evidence="10">
    <location>
        <begin position="126"/>
        <end position="145"/>
    </location>
</feature>
<evidence type="ECO:0000256" key="9">
    <source>
        <dbReference type="ARBA" id="ARBA00023224"/>
    </source>
</evidence>
<protein>
    <recommendedName>
        <fullName evidence="10">Odorant receptor</fullName>
    </recommendedName>
</protein>
<dbReference type="PANTHER" id="PTHR21137">
    <property type="entry name" value="ODORANT RECEPTOR"/>
    <property type="match status" value="1"/>
</dbReference>
<evidence type="ECO:0000256" key="10">
    <source>
        <dbReference type="RuleBase" id="RU351113"/>
    </source>
</evidence>
<organism evidence="11">
    <name type="scientific">Conogethes pinicolalis</name>
    <dbReference type="NCBI Taxonomy" id="1178461"/>
    <lineage>
        <taxon>Eukaryota</taxon>
        <taxon>Metazoa</taxon>
        <taxon>Ecdysozoa</taxon>
        <taxon>Arthropoda</taxon>
        <taxon>Hexapoda</taxon>
        <taxon>Insecta</taxon>
        <taxon>Pterygota</taxon>
        <taxon>Neoptera</taxon>
        <taxon>Endopterygota</taxon>
        <taxon>Lepidoptera</taxon>
        <taxon>Glossata</taxon>
        <taxon>Ditrysia</taxon>
        <taxon>Pyraloidea</taxon>
        <taxon>Crambidae</taxon>
        <taxon>Spilomelinae</taxon>
        <taxon>Conogethes</taxon>
    </lineage>
</organism>
<keyword evidence="3 10" id="KW-0716">Sensory transduction</keyword>
<proteinExistence type="evidence at transcript level"/>
<evidence type="ECO:0000313" key="11">
    <source>
        <dbReference type="EMBL" id="QEE82755.1"/>
    </source>
</evidence>
<feature type="transmembrane region" description="Helical" evidence="10">
    <location>
        <begin position="359"/>
        <end position="379"/>
    </location>
</feature>
<dbReference type="GO" id="GO:0007165">
    <property type="term" value="P:signal transduction"/>
    <property type="evidence" value="ECO:0007669"/>
    <property type="project" value="UniProtKB-KW"/>
</dbReference>
<evidence type="ECO:0000256" key="6">
    <source>
        <dbReference type="ARBA" id="ARBA00022989"/>
    </source>
</evidence>
<gene>
    <name evidence="11" type="primary">OR37</name>
</gene>
<evidence type="ECO:0000256" key="4">
    <source>
        <dbReference type="ARBA" id="ARBA00022692"/>
    </source>
</evidence>